<feature type="active site" description="Proton acceptor" evidence="7">
    <location>
        <position position="285"/>
    </location>
</feature>
<accession>A0ABX1V9A2</accession>
<evidence type="ECO:0000256" key="7">
    <source>
        <dbReference type="HAMAP-Rule" id="MF_00222"/>
    </source>
</evidence>
<feature type="binding site" evidence="7">
    <location>
        <position position="330"/>
    </location>
    <ligand>
        <name>shikimate</name>
        <dbReference type="ChEBI" id="CHEBI:36208"/>
    </ligand>
</feature>
<organism evidence="11 12">
    <name type="scientific">Alienimonas chondri</name>
    <dbReference type="NCBI Taxonomy" id="2681879"/>
    <lineage>
        <taxon>Bacteria</taxon>
        <taxon>Pseudomonadati</taxon>
        <taxon>Planctomycetota</taxon>
        <taxon>Planctomycetia</taxon>
        <taxon>Planctomycetales</taxon>
        <taxon>Planctomycetaceae</taxon>
        <taxon>Alienimonas</taxon>
    </lineage>
</organism>
<feature type="binding site" evidence="7">
    <location>
        <begin position="359"/>
        <end position="363"/>
    </location>
    <ligand>
        <name>NADP(+)</name>
        <dbReference type="ChEBI" id="CHEBI:58349"/>
    </ligand>
</feature>
<keyword evidence="12" id="KW-1185">Reference proteome</keyword>
<keyword evidence="3 7" id="KW-0560">Oxidoreductase</keyword>
<comment type="catalytic activity">
    <reaction evidence="6">
        <text>3-dehydroquinate = 3-dehydroshikimate + H2O</text>
        <dbReference type="Rhea" id="RHEA:21096"/>
        <dbReference type="ChEBI" id="CHEBI:15377"/>
        <dbReference type="ChEBI" id="CHEBI:16630"/>
        <dbReference type="ChEBI" id="CHEBI:32364"/>
        <dbReference type="EC" id="4.2.1.10"/>
    </reaction>
</comment>
<evidence type="ECO:0000259" key="8">
    <source>
        <dbReference type="Pfam" id="PF01488"/>
    </source>
</evidence>
<dbReference type="InterPro" id="IPR022893">
    <property type="entry name" value="Shikimate_DH_fam"/>
</dbReference>
<feature type="binding site" evidence="7">
    <location>
        <position position="446"/>
    </location>
    <ligand>
        <name>shikimate</name>
        <dbReference type="ChEBI" id="CHEBI:36208"/>
    </ligand>
</feature>
<comment type="function">
    <text evidence="7">Involved in the biosynthesis of the chorismate, which leads to the biosynthesis of aromatic amino acids. Catalyzes the reversible NADPH linked reduction of 3-dehydroshikimate (DHSA) to yield shikimate (SA).</text>
</comment>
<feature type="binding site" evidence="6">
    <location>
        <position position="6"/>
    </location>
    <ligand>
        <name>3-dehydroquinate</name>
        <dbReference type="ChEBI" id="CHEBI:32364"/>
    </ligand>
</feature>
<dbReference type="Pfam" id="PF18317">
    <property type="entry name" value="SDH_C"/>
    <property type="match status" value="1"/>
</dbReference>
<dbReference type="EC" id="4.2.1.10" evidence="6"/>
<evidence type="ECO:0000256" key="5">
    <source>
        <dbReference type="ARBA" id="ARBA00049442"/>
    </source>
</evidence>
<dbReference type="Proteomes" id="UP000609651">
    <property type="component" value="Unassembled WGS sequence"/>
</dbReference>
<proteinExistence type="inferred from homology"/>
<dbReference type="Pfam" id="PF01488">
    <property type="entry name" value="Shikimate_DH"/>
    <property type="match status" value="1"/>
</dbReference>
<feature type="binding site" evidence="7">
    <location>
        <position position="474"/>
    </location>
    <ligand>
        <name>shikimate</name>
        <dbReference type="ChEBI" id="CHEBI:36208"/>
    </ligand>
</feature>
<feature type="binding site" evidence="7">
    <location>
        <position position="310"/>
    </location>
    <ligand>
        <name>shikimate</name>
        <dbReference type="ChEBI" id="CHEBI:36208"/>
    </ligand>
</feature>
<dbReference type="CDD" id="cd00502">
    <property type="entry name" value="DHQase_I"/>
    <property type="match status" value="1"/>
</dbReference>
<comment type="caution">
    <text evidence="6">Lacks conserved residue(s) required for the propagation of feature annotation.</text>
</comment>
<comment type="function">
    <text evidence="6">Involved in the third step of the chorismate pathway, which leads to the biosynthesis of aromatic amino acids. Catalyzes the cis-dehydration of 3-dehydroquinate (DHQ) and introduces the first double bond of the aromatic ring to yield 3-dehydroshikimate.</text>
</comment>
<dbReference type="Gene3D" id="3.40.50.720">
    <property type="entry name" value="NAD(P)-binding Rossmann-like Domain"/>
    <property type="match status" value="1"/>
</dbReference>
<comment type="pathway">
    <text evidence="6">Metabolic intermediate biosynthesis; chorismate biosynthesis; chorismate from D-erythrose 4-phosphate and phosphoenolpyruvate: step 3/7.</text>
</comment>
<dbReference type="Gene3D" id="3.20.20.70">
    <property type="entry name" value="Aldolase class I"/>
    <property type="match status" value="1"/>
</dbReference>
<evidence type="ECO:0000259" key="10">
    <source>
        <dbReference type="Pfam" id="PF18317"/>
    </source>
</evidence>
<comment type="similarity">
    <text evidence="7">Belongs to the shikimate dehydrogenase family.</text>
</comment>
<dbReference type="SUPFAM" id="SSF53223">
    <property type="entry name" value="Aminoacid dehydrogenase-like, N-terminal domain"/>
    <property type="match status" value="1"/>
</dbReference>
<evidence type="ECO:0000313" key="11">
    <source>
        <dbReference type="EMBL" id="NNJ24506.1"/>
    </source>
</evidence>
<evidence type="ECO:0000256" key="1">
    <source>
        <dbReference type="ARBA" id="ARBA00004871"/>
    </source>
</evidence>
<dbReference type="InterPro" id="IPR013708">
    <property type="entry name" value="Shikimate_DH-bd_N"/>
</dbReference>
<keyword evidence="6" id="KW-0028">Amino-acid biosynthesis</keyword>
<dbReference type="PANTHER" id="PTHR21089:SF1">
    <property type="entry name" value="BIFUNCTIONAL 3-DEHYDROQUINATE DEHYDRATASE_SHIKIMATE DEHYDROGENASE, CHLOROPLASTIC"/>
    <property type="match status" value="1"/>
</dbReference>
<dbReference type="PANTHER" id="PTHR21089">
    <property type="entry name" value="SHIKIMATE DEHYDROGENASE"/>
    <property type="match status" value="1"/>
</dbReference>
<dbReference type="Gene3D" id="3.40.50.10860">
    <property type="entry name" value="Leucine Dehydrogenase, chain A, domain 1"/>
    <property type="match status" value="1"/>
</dbReference>
<sequence length="504" mass="53657">MPLCVSIARSHPARMRAEHAALAEAGAKLVEYRLDWLKGPVDVAALIADRPTPVVLTCRRREDGGKWKGTEEQRLGLLRQAILAEPEFVDLEGDVAPKVPRFGKAKRVVSHHDMKGTPSVKELAKLHKSLAAANADVVKLVTTATCMADNARVLAVGAAAKMPTIAFCMGESGLASRVMCCAKGAPWTYAGFTSERTLAPGLPDFATMRTAYRAHRVKKGTRFFGVLGDPVAHSLSPQLHNTAFREAGFNGCYLPLRVTSEEWDDAIPALAAMGFEGFSVTIPHKAAALELATGGKNMATDAARRIGAANTLVVTDRDEGNPVWHAANTDHDAALGSLLEALGEKDGARLDGQRALILGNGGVARAIVAALAGVGCAVTVAGRSEKKVRPLVDDFGGIAQTWPNRGTGTFQIVVNCTPVGMWPNMDESPLPENRFPPNAVVFDTIYNPNRTLFLKEAEARGCRTIGGADMFVRQAEAQYEMFTGAPAPKGVMRAALADAMSVAK</sequence>
<evidence type="ECO:0000256" key="6">
    <source>
        <dbReference type="HAMAP-Rule" id="MF_00214"/>
    </source>
</evidence>
<keyword evidence="4 6" id="KW-0057">Aromatic amino acid biosynthesis</keyword>
<evidence type="ECO:0000256" key="4">
    <source>
        <dbReference type="ARBA" id="ARBA00023141"/>
    </source>
</evidence>
<reference evidence="11 12" key="1">
    <citation type="journal article" date="2020" name="Syst. Appl. Microbiol.">
        <title>Alienimonas chondri sp. nov., a novel planctomycete isolated from the biofilm of the red alga Chondrus crispus.</title>
        <authorList>
            <person name="Vitorino I."/>
            <person name="Albuquerque L."/>
            <person name="Wiegand S."/>
            <person name="Kallscheuer N."/>
            <person name="da Costa M.S."/>
            <person name="Lobo-da-Cunha A."/>
            <person name="Jogler C."/>
            <person name="Lage O.M."/>
        </authorList>
    </citation>
    <scope>NUCLEOTIDE SEQUENCE [LARGE SCALE GENOMIC DNA]</scope>
    <source>
        <strain evidence="11 12">LzC2</strain>
    </source>
</reference>
<name>A0ABX1V9A2_9PLAN</name>
<gene>
    <name evidence="7 11" type="primary">aroE</name>
    <name evidence="6" type="synonym">aroD</name>
    <name evidence="11" type="ORF">LzC2_05640</name>
</gene>
<comment type="catalytic activity">
    <reaction evidence="5 7">
        <text>shikimate + NADP(+) = 3-dehydroshikimate + NADPH + H(+)</text>
        <dbReference type="Rhea" id="RHEA:17737"/>
        <dbReference type="ChEBI" id="CHEBI:15378"/>
        <dbReference type="ChEBI" id="CHEBI:16630"/>
        <dbReference type="ChEBI" id="CHEBI:36208"/>
        <dbReference type="ChEBI" id="CHEBI:57783"/>
        <dbReference type="ChEBI" id="CHEBI:58349"/>
        <dbReference type="EC" id="1.1.1.25"/>
    </reaction>
</comment>
<dbReference type="InterPro" id="IPR013785">
    <property type="entry name" value="Aldolase_TIM"/>
</dbReference>
<dbReference type="InterPro" id="IPR046346">
    <property type="entry name" value="Aminoacid_DH-like_N_sf"/>
</dbReference>
<evidence type="ECO:0000313" key="12">
    <source>
        <dbReference type="Proteomes" id="UP000609651"/>
    </source>
</evidence>
<feature type="domain" description="Quinate/shikimate 5-dehydrogenase/glutamyl-tRNA reductase" evidence="8">
    <location>
        <begin position="344"/>
        <end position="398"/>
    </location>
</feature>
<dbReference type="CDD" id="cd01065">
    <property type="entry name" value="NAD_bind_Shikimate_DH"/>
    <property type="match status" value="1"/>
</dbReference>
<feature type="binding site" evidence="7">
    <location>
        <position position="281"/>
    </location>
    <ligand>
        <name>shikimate</name>
        <dbReference type="ChEBI" id="CHEBI:36208"/>
    </ligand>
</feature>
<keyword evidence="6" id="KW-0704">Schiff base</keyword>
<dbReference type="SUPFAM" id="SSF51569">
    <property type="entry name" value="Aldolase"/>
    <property type="match status" value="1"/>
</dbReference>
<dbReference type="EMBL" id="WTPX01000010">
    <property type="protein sequence ID" value="NNJ24506.1"/>
    <property type="molecule type" value="Genomic_DNA"/>
</dbReference>
<protein>
    <recommendedName>
        <fullName evidence="6 7">Multifunctional fusion protein</fullName>
    </recommendedName>
    <domain>
        <recommendedName>
            <fullName evidence="6">3-dehydroquinate dehydratase</fullName>
            <shortName evidence="6">3-dehydroquinase</shortName>
            <ecNumber evidence="6">4.2.1.10</ecNumber>
        </recommendedName>
        <alternativeName>
            <fullName evidence="6">Type I DHQase</fullName>
        </alternativeName>
        <alternativeName>
            <fullName evidence="6">Type I dehydroquinase</fullName>
            <shortName evidence="6">DHQ1</shortName>
        </alternativeName>
    </domain>
    <domain>
        <recommendedName>
            <fullName evidence="7">Shikimate dehydrogenase (NADP(+))</fullName>
            <shortName evidence="7">SDH</shortName>
            <ecNumber evidence="7">1.1.1.25</ecNumber>
        </recommendedName>
    </domain>
</protein>
<comment type="caution">
    <text evidence="11">The sequence shown here is derived from an EMBL/GenBank/DDBJ whole genome shotgun (WGS) entry which is preliminary data.</text>
</comment>
<feature type="binding site" evidence="6">
    <location>
        <position position="59"/>
    </location>
    <ligand>
        <name>3-dehydroquinate</name>
        <dbReference type="ChEBI" id="CHEBI:32364"/>
    </ligand>
</feature>
<dbReference type="Pfam" id="PF08501">
    <property type="entry name" value="Shikimate_dh_N"/>
    <property type="match status" value="1"/>
</dbReference>
<feature type="active site" description="Proton donor/acceptor" evidence="6">
    <location>
        <position position="112"/>
    </location>
</feature>
<feature type="domain" description="SDH C-terminal" evidence="10">
    <location>
        <begin position="467"/>
        <end position="496"/>
    </location>
</feature>
<feature type="binding site" evidence="7">
    <location>
        <position position="467"/>
    </location>
    <ligand>
        <name>NADP(+)</name>
        <dbReference type="ChEBI" id="CHEBI:58349"/>
    </ligand>
</feature>
<comment type="similarity">
    <text evidence="6">Belongs to the type-I 3-dehydroquinase family.</text>
</comment>
<dbReference type="InterPro" id="IPR006151">
    <property type="entry name" value="Shikm_DH/Glu-tRNA_Rdtase"/>
</dbReference>
<evidence type="ECO:0000259" key="9">
    <source>
        <dbReference type="Pfam" id="PF08501"/>
    </source>
</evidence>
<dbReference type="SUPFAM" id="SSF51735">
    <property type="entry name" value="NAD(P)-binding Rossmann-fold domains"/>
    <property type="match status" value="1"/>
</dbReference>
<dbReference type="HAMAP" id="MF_00222">
    <property type="entry name" value="Shikimate_DH_AroE"/>
    <property type="match status" value="1"/>
</dbReference>
<dbReference type="EC" id="1.1.1.25" evidence="7"/>
<dbReference type="HAMAP" id="MF_00214">
    <property type="entry name" value="AroD"/>
    <property type="match status" value="1"/>
</dbReference>
<comment type="pathway">
    <text evidence="1 7">Metabolic intermediate biosynthesis; chorismate biosynthesis; chorismate from D-erythrose 4-phosphate and phosphoenolpyruvate: step 4/7.</text>
</comment>
<dbReference type="GO" id="GO:0004764">
    <property type="term" value="F:shikimate 3-dehydrogenase (NADP+) activity"/>
    <property type="evidence" value="ECO:0007669"/>
    <property type="project" value="UniProtKB-EC"/>
</dbReference>
<dbReference type="InterPro" id="IPR036291">
    <property type="entry name" value="NAD(P)-bd_dom_sf"/>
</dbReference>
<comment type="subunit">
    <text evidence="6">Homodimer.</text>
</comment>
<feature type="binding site" evidence="6">
    <location>
        <begin position="31"/>
        <end position="33"/>
    </location>
    <ligand>
        <name>3-dehydroquinate</name>
        <dbReference type="ChEBI" id="CHEBI:32364"/>
    </ligand>
</feature>
<evidence type="ECO:0000256" key="3">
    <source>
        <dbReference type="ARBA" id="ARBA00023002"/>
    </source>
</evidence>
<feature type="binding site" evidence="6">
    <location>
        <position position="177"/>
    </location>
    <ligand>
        <name>3-dehydroquinate</name>
        <dbReference type="ChEBI" id="CHEBI:32364"/>
    </ligand>
</feature>
<dbReference type="Pfam" id="PF01487">
    <property type="entry name" value="DHquinase_I"/>
    <property type="match status" value="1"/>
</dbReference>
<feature type="binding site" evidence="7">
    <location>
        <begin position="234"/>
        <end position="236"/>
    </location>
    <ligand>
        <name>shikimate</name>
        <dbReference type="ChEBI" id="CHEBI:36208"/>
    </ligand>
</feature>
<evidence type="ECO:0000256" key="2">
    <source>
        <dbReference type="ARBA" id="ARBA00022857"/>
    </source>
</evidence>
<feature type="active site" description="Schiff-base intermediate with substrate" evidence="6">
    <location>
        <position position="139"/>
    </location>
</feature>
<keyword evidence="2 7" id="KW-0521">NADP</keyword>
<dbReference type="InterPro" id="IPR001381">
    <property type="entry name" value="DHquinase_I"/>
</dbReference>
<feature type="domain" description="Shikimate dehydrogenase substrate binding N-terminal" evidence="9">
    <location>
        <begin position="226"/>
        <end position="312"/>
    </location>
</feature>
<dbReference type="RefSeq" id="WP_171183527.1">
    <property type="nucleotide sequence ID" value="NZ_WTPX01000010.1"/>
</dbReference>
<feature type="binding site" evidence="7">
    <location>
        <position position="301"/>
    </location>
    <ligand>
        <name>NADP(+)</name>
        <dbReference type="ChEBI" id="CHEBI:58349"/>
    </ligand>
</feature>
<keyword evidence="6" id="KW-0456">Lyase</keyword>
<feature type="binding site" evidence="7">
    <location>
        <position position="444"/>
    </location>
    <ligand>
        <name>NADP(+)</name>
        <dbReference type="ChEBI" id="CHEBI:58349"/>
    </ligand>
</feature>
<dbReference type="InterPro" id="IPR041121">
    <property type="entry name" value="SDH_C"/>
</dbReference>